<dbReference type="EMBL" id="CAFBPS010000085">
    <property type="protein sequence ID" value="CAB5032235.1"/>
    <property type="molecule type" value="Genomic_DNA"/>
</dbReference>
<dbReference type="CDD" id="cd01997">
    <property type="entry name" value="GMP_synthase_C"/>
    <property type="match status" value="1"/>
</dbReference>
<dbReference type="SUPFAM" id="SSF52402">
    <property type="entry name" value="Adenine nucleotide alpha hydrolases-like"/>
    <property type="match status" value="1"/>
</dbReference>
<keyword evidence="8" id="KW-0315">Glutamine amidotransferase</keyword>
<dbReference type="InterPro" id="IPR004739">
    <property type="entry name" value="GMP_synth_GATase"/>
</dbReference>
<dbReference type="CDD" id="cd01742">
    <property type="entry name" value="GATase1_GMP_Synthase"/>
    <property type="match status" value="1"/>
</dbReference>
<dbReference type="Gene3D" id="3.40.50.620">
    <property type="entry name" value="HUPs"/>
    <property type="match status" value="1"/>
</dbReference>
<dbReference type="EMBL" id="CAFBMF010000080">
    <property type="protein sequence ID" value="CAB4905540.1"/>
    <property type="molecule type" value="Genomic_DNA"/>
</dbReference>
<dbReference type="Pfam" id="PF00958">
    <property type="entry name" value="GMP_synt_C"/>
    <property type="match status" value="1"/>
</dbReference>
<dbReference type="InterPro" id="IPR001674">
    <property type="entry name" value="GMP_synth_C"/>
</dbReference>
<dbReference type="InterPro" id="IPR014729">
    <property type="entry name" value="Rossmann-like_a/b/a_fold"/>
</dbReference>
<dbReference type="PANTHER" id="PTHR11922">
    <property type="entry name" value="GMP SYNTHASE-RELATED"/>
    <property type="match status" value="1"/>
</dbReference>
<evidence type="ECO:0000313" key="15">
    <source>
        <dbReference type="EMBL" id="CAB5032235.1"/>
    </source>
</evidence>
<dbReference type="SUPFAM" id="SSF52317">
    <property type="entry name" value="Class I glutamine amidotransferase-like"/>
    <property type="match status" value="1"/>
</dbReference>
<evidence type="ECO:0000313" key="13">
    <source>
        <dbReference type="EMBL" id="CAB4877832.1"/>
    </source>
</evidence>
<dbReference type="NCBIfam" id="NF000848">
    <property type="entry name" value="PRK00074.1"/>
    <property type="match status" value="1"/>
</dbReference>
<feature type="domain" description="GMPS ATP-PPase" evidence="9">
    <location>
        <begin position="200"/>
        <end position="391"/>
    </location>
</feature>
<evidence type="ECO:0000256" key="1">
    <source>
        <dbReference type="ARBA" id="ARBA00005153"/>
    </source>
</evidence>
<accession>A0A6J7E415</accession>
<dbReference type="Pfam" id="PF02540">
    <property type="entry name" value="NAD_synthase"/>
    <property type="match status" value="1"/>
</dbReference>
<dbReference type="InterPro" id="IPR017926">
    <property type="entry name" value="GATASE"/>
</dbReference>
<evidence type="ECO:0000256" key="8">
    <source>
        <dbReference type="ARBA" id="ARBA00022962"/>
    </source>
</evidence>
<dbReference type="InterPro" id="IPR029062">
    <property type="entry name" value="Class_I_gatase-like"/>
</dbReference>
<dbReference type="EC" id="6.3.5.2" evidence="2"/>
<dbReference type="EMBL" id="CAFAAL010000084">
    <property type="protein sequence ID" value="CAB4807276.1"/>
    <property type="molecule type" value="Genomic_DNA"/>
</dbReference>
<dbReference type="EMBL" id="CAFBLJ010000082">
    <property type="protein sequence ID" value="CAB4877832.1"/>
    <property type="molecule type" value="Genomic_DNA"/>
</dbReference>
<dbReference type="FunFam" id="3.30.300.10:FF:000002">
    <property type="entry name" value="GMP synthase [glutamine-hydrolyzing]"/>
    <property type="match status" value="1"/>
</dbReference>
<evidence type="ECO:0000256" key="3">
    <source>
        <dbReference type="ARBA" id="ARBA00022598"/>
    </source>
</evidence>
<name>A0A6J7E415_9ZZZZ</name>
<evidence type="ECO:0000256" key="4">
    <source>
        <dbReference type="ARBA" id="ARBA00022741"/>
    </source>
</evidence>
<reference evidence="13" key="1">
    <citation type="submission" date="2020-05" db="EMBL/GenBank/DDBJ databases">
        <authorList>
            <person name="Chiriac C."/>
            <person name="Salcher M."/>
            <person name="Ghai R."/>
            <person name="Kavagutti S V."/>
        </authorList>
    </citation>
    <scope>NUCLEOTIDE SEQUENCE</scope>
</reference>
<dbReference type="PRINTS" id="PR00099">
    <property type="entry name" value="CPSGATASE"/>
</dbReference>
<keyword evidence="4" id="KW-0547">Nucleotide-binding</keyword>
<evidence type="ECO:0000259" key="9">
    <source>
        <dbReference type="PROSITE" id="PS51553"/>
    </source>
</evidence>
<dbReference type="GO" id="GO:0005524">
    <property type="term" value="F:ATP binding"/>
    <property type="evidence" value="ECO:0007669"/>
    <property type="project" value="UniProtKB-KW"/>
</dbReference>
<dbReference type="PANTHER" id="PTHR11922:SF2">
    <property type="entry name" value="GMP SYNTHASE [GLUTAMINE-HYDROLYZING]"/>
    <property type="match status" value="1"/>
</dbReference>
<evidence type="ECO:0000313" key="11">
    <source>
        <dbReference type="EMBL" id="CAB4780462.1"/>
    </source>
</evidence>
<keyword evidence="5" id="KW-0332">GMP biosynthesis</keyword>
<dbReference type="PRINTS" id="PR00096">
    <property type="entry name" value="GATASE"/>
</dbReference>
<dbReference type="UniPathway" id="UPA00189">
    <property type="reaction ID" value="UER00296"/>
</dbReference>
<protein>
    <recommendedName>
        <fullName evidence="2">GMP synthase (glutamine-hydrolyzing)</fullName>
        <ecNumber evidence="2">6.3.5.2</ecNumber>
    </recommendedName>
</protein>
<evidence type="ECO:0000256" key="6">
    <source>
        <dbReference type="ARBA" id="ARBA00022755"/>
    </source>
</evidence>
<dbReference type="InterPro" id="IPR022310">
    <property type="entry name" value="NAD/GMP_synthase"/>
</dbReference>
<gene>
    <name evidence="10" type="ORF">UFOPK2658_01529</name>
    <name evidence="11" type="ORF">UFOPK2880_01411</name>
    <name evidence="12" type="ORF">UFOPK3004_01009</name>
    <name evidence="13" type="ORF">UFOPK3304_01375</name>
    <name evidence="14" type="ORF">UFOPK3494_01181</name>
    <name evidence="15" type="ORF">UFOPK4134_01115</name>
</gene>
<keyword evidence="7" id="KW-0067">ATP-binding</keyword>
<sequence length="516" mass="56004">MTTRRTVLVVDFGAQYAQLIARRVREHKVYSEIVPHTITAEQIAAKNPAAIILSGGPKSVHVEGAPRLDPKVYESGVPILGICYGAQLIAHQLGGEVGRGSRGEYGRAQMTRIAGSHSTLLKSELPDVQEVWMSHFDAISQVPAGFTATASTPEAPVAVLENAERKIWGVQYHPEVVHSPFGAQVIENFLHNLAGCDASWTMGSVIDEQIAAIRAQVGDKRVICGLSGGVDSAVAAALVHRAIGAQLTCVYVDTGLMRKGESDQVVETFKRNMGIELIHVDSGAKFFDGLKGTTEPEAKRKIIGELFVRVFEQHTGGVTDAEFLVQGTLYPDLIESGGTDGTASVIKSHHNVGGLPADMTLKLVEPLRALFKDEVRRLGSELGLPDEIVWRQPFPGPGLGVRIIGEVTPDKVAILQEADAIVREEIRLAGLEREIWQAFAVLPDIRSVGVMGDERTYAYPIIIRAVTSDDAMTADWARLPFDLLERMSSRIISEVEGVNRVAYDVTSKPPGTIEWE</sequence>
<evidence type="ECO:0000256" key="2">
    <source>
        <dbReference type="ARBA" id="ARBA00012746"/>
    </source>
</evidence>
<dbReference type="Gene3D" id="3.30.300.10">
    <property type="match status" value="1"/>
</dbReference>
<comment type="pathway">
    <text evidence="1">Purine metabolism; GMP biosynthesis; GMP from XMP (L-Gln route): step 1/1.</text>
</comment>
<evidence type="ECO:0000313" key="12">
    <source>
        <dbReference type="EMBL" id="CAB4807276.1"/>
    </source>
</evidence>
<dbReference type="FunFam" id="3.40.50.620:FF:000001">
    <property type="entry name" value="GMP synthase [glutamine-hydrolyzing]"/>
    <property type="match status" value="1"/>
</dbReference>
<dbReference type="PRINTS" id="PR00097">
    <property type="entry name" value="ANTSNTHASEII"/>
</dbReference>
<dbReference type="NCBIfam" id="TIGR00884">
    <property type="entry name" value="guaA_Cterm"/>
    <property type="match status" value="1"/>
</dbReference>
<dbReference type="AlphaFoldDB" id="A0A6J7E415"/>
<dbReference type="FunFam" id="3.40.50.880:FF:000001">
    <property type="entry name" value="GMP synthase [glutamine-hydrolyzing]"/>
    <property type="match status" value="1"/>
</dbReference>
<dbReference type="GO" id="GO:0005829">
    <property type="term" value="C:cytosol"/>
    <property type="evidence" value="ECO:0007669"/>
    <property type="project" value="TreeGrafter"/>
</dbReference>
<dbReference type="SUPFAM" id="SSF54810">
    <property type="entry name" value="GMP synthetase C-terminal dimerisation domain"/>
    <property type="match status" value="1"/>
</dbReference>
<dbReference type="PROSITE" id="PS51273">
    <property type="entry name" value="GATASE_TYPE_1"/>
    <property type="match status" value="1"/>
</dbReference>
<evidence type="ECO:0000256" key="5">
    <source>
        <dbReference type="ARBA" id="ARBA00022749"/>
    </source>
</evidence>
<organism evidence="13">
    <name type="scientific">freshwater metagenome</name>
    <dbReference type="NCBI Taxonomy" id="449393"/>
    <lineage>
        <taxon>unclassified sequences</taxon>
        <taxon>metagenomes</taxon>
        <taxon>ecological metagenomes</taxon>
    </lineage>
</organism>
<keyword evidence="3" id="KW-0436">Ligase</keyword>
<dbReference type="NCBIfam" id="TIGR00888">
    <property type="entry name" value="guaA_Nterm"/>
    <property type="match status" value="1"/>
</dbReference>
<evidence type="ECO:0000313" key="14">
    <source>
        <dbReference type="EMBL" id="CAB4905540.1"/>
    </source>
</evidence>
<dbReference type="Gene3D" id="3.40.50.880">
    <property type="match status" value="1"/>
</dbReference>
<keyword evidence="6" id="KW-0658">Purine biosynthesis</keyword>
<dbReference type="GO" id="GO:0003921">
    <property type="term" value="F:GMP synthase activity"/>
    <property type="evidence" value="ECO:0007669"/>
    <property type="project" value="InterPro"/>
</dbReference>
<dbReference type="PROSITE" id="PS51553">
    <property type="entry name" value="GMPS_ATP_PPASE"/>
    <property type="match status" value="1"/>
</dbReference>
<evidence type="ECO:0000313" key="10">
    <source>
        <dbReference type="EMBL" id="CAB4728346.1"/>
    </source>
</evidence>
<dbReference type="InterPro" id="IPR022955">
    <property type="entry name" value="GMP_synthase"/>
</dbReference>
<dbReference type="HAMAP" id="MF_00344">
    <property type="entry name" value="GMP_synthase"/>
    <property type="match status" value="1"/>
</dbReference>
<dbReference type="InterPro" id="IPR025777">
    <property type="entry name" value="GMPS_ATP_PPase_dom"/>
</dbReference>
<evidence type="ECO:0000256" key="7">
    <source>
        <dbReference type="ARBA" id="ARBA00022840"/>
    </source>
</evidence>
<dbReference type="Pfam" id="PF00117">
    <property type="entry name" value="GATase"/>
    <property type="match status" value="1"/>
</dbReference>
<dbReference type="EMBL" id="CAEZZP010000105">
    <property type="protein sequence ID" value="CAB4780462.1"/>
    <property type="molecule type" value="Genomic_DNA"/>
</dbReference>
<dbReference type="EMBL" id="CAEZYH010000086">
    <property type="protein sequence ID" value="CAB4728346.1"/>
    <property type="molecule type" value="Genomic_DNA"/>
</dbReference>
<proteinExistence type="inferred from homology"/>